<reference evidence="1" key="1">
    <citation type="submission" date="2020-11" db="EMBL/GenBank/DDBJ databases">
        <authorList>
            <consortium name="DOE Joint Genome Institute"/>
            <person name="Ahrendt S."/>
            <person name="Riley R."/>
            <person name="Andreopoulos W."/>
            <person name="Labutti K."/>
            <person name="Pangilinan J."/>
            <person name="Ruiz-Duenas F.J."/>
            <person name="Barrasa J.M."/>
            <person name="Sanchez-Garcia M."/>
            <person name="Camarero S."/>
            <person name="Miyauchi S."/>
            <person name="Serrano A."/>
            <person name="Linde D."/>
            <person name="Babiker R."/>
            <person name="Drula E."/>
            <person name="Ayuso-Fernandez I."/>
            <person name="Pacheco R."/>
            <person name="Padilla G."/>
            <person name="Ferreira P."/>
            <person name="Barriuso J."/>
            <person name="Kellner H."/>
            <person name="Castanera R."/>
            <person name="Alfaro M."/>
            <person name="Ramirez L."/>
            <person name="Pisabarro A.G."/>
            <person name="Kuo A."/>
            <person name="Tritt A."/>
            <person name="Lipzen A."/>
            <person name="He G."/>
            <person name="Yan M."/>
            <person name="Ng V."/>
            <person name="Cullen D."/>
            <person name="Martin F."/>
            <person name="Rosso M.-N."/>
            <person name="Henrissat B."/>
            <person name="Hibbett D."/>
            <person name="Martinez A.T."/>
            <person name="Grigoriev I.V."/>
        </authorList>
    </citation>
    <scope>NUCLEOTIDE SEQUENCE</scope>
    <source>
        <strain evidence="1">MF-IS2</strain>
    </source>
</reference>
<accession>A0A9P6BX75</accession>
<sequence length="156" mass="18426">MQGSQSKINYVVKARLEYQNIRESHRFDVINLSGYDIILGTPWLYQHSVLIRFNPMQVIIGSNISLQIHTGLGIRKLTSHSARLYKDNLEEVRTYLQNYAQPLCWPMEDVPFPPLRDINHKIHLIDLNKKYHWQPSRCLEALLPQWIEKQNAYLKT</sequence>
<dbReference type="EMBL" id="MU152031">
    <property type="protein sequence ID" value="KAF9441160.1"/>
    <property type="molecule type" value="Genomic_DNA"/>
</dbReference>
<protein>
    <submittedName>
        <fullName evidence="1">Uncharacterized protein</fullName>
    </submittedName>
</protein>
<dbReference type="OrthoDB" id="1750432at2759"/>
<evidence type="ECO:0000313" key="2">
    <source>
        <dbReference type="Proteomes" id="UP000807342"/>
    </source>
</evidence>
<dbReference type="Gene3D" id="2.40.70.10">
    <property type="entry name" value="Acid Proteases"/>
    <property type="match status" value="1"/>
</dbReference>
<proteinExistence type="predicted"/>
<dbReference type="CDD" id="cd00303">
    <property type="entry name" value="retropepsin_like"/>
    <property type="match status" value="1"/>
</dbReference>
<evidence type="ECO:0000313" key="1">
    <source>
        <dbReference type="EMBL" id="KAF9441160.1"/>
    </source>
</evidence>
<keyword evidence="2" id="KW-1185">Reference proteome</keyword>
<organism evidence="1 2">
    <name type="scientific">Macrolepiota fuliginosa MF-IS2</name>
    <dbReference type="NCBI Taxonomy" id="1400762"/>
    <lineage>
        <taxon>Eukaryota</taxon>
        <taxon>Fungi</taxon>
        <taxon>Dikarya</taxon>
        <taxon>Basidiomycota</taxon>
        <taxon>Agaricomycotina</taxon>
        <taxon>Agaricomycetes</taxon>
        <taxon>Agaricomycetidae</taxon>
        <taxon>Agaricales</taxon>
        <taxon>Agaricineae</taxon>
        <taxon>Agaricaceae</taxon>
        <taxon>Macrolepiota</taxon>
    </lineage>
</organism>
<dbReference type="AlphaFoldDB" id="A0A9P6BX75"/>
<comment type="caution">
    <text evidence="1">The sequence shown here is derived from an EMBL/GenBank/DDBJ whole genome shotgun (WGS) entry which is preliminary data.</text>
</comment>
<gene>
    <name evidence="1" type="ORF">P691DRAFT_684813</name>
</gene>
<dbReference type="Proteomes" id="UP000807342">
    <property type="component" value="Unassembled WGS sequence"/>
</dbReference>
<name>A0A9P6BX75_9AGAR</name>
<dbReference type="InterPro" id="IPR021109">
    <property type="entry name" value="Peptidase_aspartic_dom_sf"/>
</dbReference>